<feature type="compositionally biased region" description="Polar residues" evidence="1">
    <location>
        <begin position="141"/>
        <end position="151"/>
    </location>
</feature>
<reference evidence="2 3" key="1">
    <citation type="submission" date="2019-10" db="EMBL/GenBank/DDBJ databases">
        <title>Genomic and transcriptomic insights into the perfect genentic adaptation of a filamentous nitrogen-fixing cyanobacterium to rice fields.</title>
        <authorList>
            <person name="Chen Z."/>
        </authorList>
    </citation>
    <scope>NUCLEOTIDE SEQUENCE [LARGE SCALE GENOMIC DNA]</scope>
    <source>
        <strain evidence="2">CCNUC1</strain>
    </source>
</reference>
<feature type="compositionally biased region" description="Polar residues" evidence="1">
    <location>
        <begin position="254"/>
        <end position="278"/>
    </location>
</feature>
<feature type="compositionally biased region" description="Acidic residues" evidence="1">
    <location>
        <begin position="229"/>
        <end position="243"/>
    </location>
</feature>
<dbReference type="EMBL" id="CP045227">
    <property type="protein sequence ID" value="QFS49571.1"/>
    <property type="molecule type" value="Genomic_DNA"/>
</dbReference>
<feature type="region of interest" description="Disordered" evidence="1">
    <location>
        <begin position="124"/>
        <end position="151"/>
    </location>
</feature>
<dbReference type="AlphaFoldDB" id="A0A5P8WAJ8"/>
<organism evidence="2 3">
    <name type="scientific">Nostoc sphaeroides CCNUC1</name>
    <dbReference type="NCBI Taxonomy" id="2653204"/>
    <lineage>
        <taxon>Bacteria</taxon>
        <taxon>Bacillati</taxon>
        <taxon>Cyanobacteriota</taxon>
        <taxon>Cyanophyceae</taxon>
        <taxon>Nostocales</taxon>
        <taxon>Nostocaceae</taxon>
        <taxon>Nostoc</taxon>
    </lineage>
</organism>
<dbReference type="RefSeq" id="WP_194198932.1">
    <property type="nucleotide sequence ID" value="NZ_CP045227.1"/>
</dbReference>
<evidence type="ECO:0000313" key="3">
    <source>
        <dbReference type="Proteomes" id="UP000326678"/>
    </source>
</evidence>
<feature type="region of interest" description="Disordered" evidence="1">
    <location>
        <begin position="209"/>
        <end position="292"/>
    </location>
</feature>
<accession>A0A5P8WAJ8</accession>
<keyword evidence="3" id="KW-1185">Reference proteome</keyword>
<dbReference type="KEGG" id="nsh:GXM_07065"/>
<protein>
    <recommendedName>
        <fullName evidence="4">Replication protein O</fullName>
    </recommendedName>
</protein>
<evidence type="ECO:0000313" key="2">
    <source>
        <dbReference type="EMBL" id="QFS49571.1"/>
    </source>
</evidence>
<sequence length="448" mass="50866">MKLTDFLIDLGNSVAYYPKLVEVTGGVLPNLFLCQMYYWLGKQKNPEGWIYKTQAEIEKETGLTRKQQETARKFLKARGLLQEKYTGCPRRLEFWLDKDTLNQRWSAFMNNLELPIAKITSSWTRRAKKSQDNPDQKPSIMPNSDNIDSTNSAICNDQIEQYILPQSSSTECPDSTGYNAFLGHTVMPSSDNLSIYTKNTSKITSEITHNAPLASPPAPPTHESVCEKEELDLTTEEIELEEPTPEKPSLEEPTLQQPTSLSKNSESLQQTDNTSRGSTIAGGSFDKSEQSNKLQLTCPYKTARNVKELIDAWLTDPTAMSDDCVPLLVRDSIKWNRWVLPWRNGERKLNNLYQNFNPIVVDFLAQELATKSKRSARQEIDHAIAVMNTWEKTKGGWTNLNQRYQQAHSAEAQRLAQQKAIQTAHAAPNELRAVLPEIRQARRFTKVA</sequence>
<evidence type="ECO:0000256" key="1">
    <source>
        <dbReference type="SAM" id="MobiDB-lite"/>
    </source>
</evidence>
<proteinExistence type="predicted"/>
<evidence type="ECO:0008006" key="4">
    <source>
        <dbReference type="Google" id="ProtNLM"/>
    </source>
</evidence>
<gene>
    <name evidence="2" type="ORF">GXM_07065</name>
</gene>
<name>A0A5P8WAJ8_9NOSO</name>
<dbReference type="Proteomes" id="UP000326678">
    <property type="component" value="Chromosome Gxm2"/>
</dbReference>